<evidence type="ECO:0000313" key="11">
    <source>
        <dbReference type="EMBL" id="ATW25152.1"/>
    </source>
</evidence>
<dbReference type="PRINTS" id="PR00344">
    <property type="entry name" value="BCTRLSENSOR"/>
</dbReference>
<dbReference type="EC" id="2.7.13.3" evidence="3"/>
<dbReference type="Gene3D" id="1.10.287.130">
    <property type="match status" value="1"/>
</dbReference>
<dbReference type="FunFam" id="1.10.287.130:FF:000001">
    <property type="entry name" value="Two-component sensor histidine kinase"/>
    <property type="match status" value="1"/>
</dbReference>
<dbReference type="GO" id="GO:0004721">
    <property type="term" value="F:phosphoprotein phosphatase activity"/>
    <property type="evidence" value="ECO:0007669"/>
    <property type="project" value="TreeGrafter"/>
</dbReference>
<dbReference type="InterPro" id="IPR004358">
    <property type="entry name" value="Sig_transdc_His_kin-like_C"/>
</dbReference>
<evidence type="ECO:0000256" key="1">
    <source>
        <dbReference type="ARBA" id="ARBA00000085"/>
    </source>
</evidence>
<dbReference type="PANTHER" id="PTHR45453">
    <property type="entry name" value="PHOSPHATE REGULON SENSOR PROTEIN PHOR"/>
    <property type="match status" value="1"/>
</dbReference>
<dbReference type="Pfam" id="PF00512">
    <property type="entry name" value="HisKA"/>
    <property type="match status" value="1"/>
</dbReference>
<dbReference type="AlphaFoldDB" id="A0A3G1KRP1"/>
<dbReference type="FunFam" id="3.30.565.10:FF:000006">
    <property type="entry name" value="Sensor histidine kinase WalK"/>
    <property type="match status" value="1"/>
</dbReference>
<comment type="catalytic activity">
    <reaction evidence="1">
        <text>ATP + protein L-histidine = ADP + protein N-phospho-L-histidine.</text>
        <dbReference type="EC" id="2.7.13.3"/>
    </reaction>
</comment>
<dbReference type="Pfam" id="PF02518">
    <property type="entry name" value="HATPase_c"/>
    <property type="match status" value="1"/>
</dbReference>
<evidence type="ECO:0000256" key="7">
    <source>
        <dbReference type="ARBA" id="ARBA00023012"/>
    </source>
</evidence>
<name>A0A3G1KRP1_FORW1</name>
<evidence type="ECO:0000256" key="2">
    <source>
        <dbReference type="ARBA" id="ARBA00004370"/>
    </source>
</evidence>
<feature type="transmembrane region" description="Helical" evidence="9">
    <location>
        <begin position="171"/>
        <end position="197"/>
    </location>
</feature>
<evidence type="ECO:0000259" key="10">
    <source>
        <dbReference type="PROSITE" id="PS50109"/>
    </source>
</evidence>
<accession>A0A3G1KRP1</accession>
<dbReference type="SUPFAM" id="SSF55874">
    <property type="entry name" value="ATPase domain of HSP90 chaperone/DNA topoisomerase II/histidine kinase"/>
    <property type="match status" value="1"/>
</dbReference>
<dbReference type="InterPro" id="IPR003594">
    <property type="entry name" value="HATPase_dom"/>
</dbReference>
<protein>
    <recommendedName>
        <fullName evidence="3">histidine kinase</fullName>
        <ecNumber evidence="3">2.7.13.3</ecNumber>
    </recommendedName>
</protein>
<dbReference type="InterPro" id="IPR005467">
    <property type="entry name" value="His_kinase_dom"/>
</dbReference>
<proteinExistence type="predicted"/>
<dbReference type="Gene3D" id="3.30.565.10">
    <property type="entry name" value="Histidine kinase-like ATPase, C-terminal domain"/>
    <property type="match status" value="1"/>
</dbReference>
<evidence type="ECO:0000256" key="8">
    <source>
        <dbReference type="ARBA" id="ARBA00023136"/>
    </source>
</evidence>
<dbReference type="Proteomes" id="UP000323521">
    <property type="component" value="Chromosome"/>
</dbReference>
<dbReference type="InterPro" id="IPR050351">
    <property type="entry name" value="BphY/WalK/GraS-like"/>
</dbReference>
<evidence type="ECO:0000256" key="3">
    <source>
        <dbReference type="ARBA" id="ARBA00012438"/>
    </source>
</evidence>
<comment type="subcellular location">
    <subcellularLocation>
        <location evidence="2">Membrane</location>
    </subcellularLocation>
</comment>
<dbReference type="EMBL" id="CP017634">
    <property type="protein sequence ID" value="ATW25152.1"/>
    <property type="molecule type" value="Genomic_DNA"/>
</dbReference>
<dbReference type="RefSeq" id="WP_148134406.1">
    <property type="nucleotide sequence ID" value="NZ_CP017634.1"/>
</dbReference>
<dbReference type="InterPro" id="IPR003661">
    <property type="entry name" value="HisK_dim/P_dom"/>
</dbReference>
<keyword evidence="12" id="KW-1185">Reference proteome</keyword>
<keyword evidence="9" id="KW-0812">Transmembrane</keyword>
<dbReference type="GO" id="GO:0005886">
    <property type="term" value="C:plasma membrane"/>
    <property type="evidence" value="ECO:0007669"/>
    <property type="project" value="TreeGrafter"/>
</dbReference>
<dbReference type="InterPro" id="IPR036097">
    <property type="entry name" value="HisK_dim/P_sf"/>
</dbReference>
<feature type="domain" description="Histidine kinase" evidence="10">
    <location>
        <begin position="217"/>
        <end position="434"/>
    </location>
</feature>
<keyword evidence="8 9" id="KW-0472">Membrane</keyword>
<keyword evidence="9" id="KW-1133">Transmembrane helix</keyword>
<evidence type="ECO:0000256" key="4">
    <source>
        <dbReference type="ARBA" id="ARBA00022553"/>
    </source>
</evidence>
<evidence type="ECO:0000256" key="6">
    <source>
        <dbReference type="ARBA" id="ARBA00022777"/>
    </source>
</evidence>
<evidence type="ECO:0000313" key="12">
    <source>
        <dbReference type="Proteomes" id="UP000323521"/>
    </source>
</evidence>
<dbReference type="SMART" id="SM00388">
    <property type="entry name" value="HisKA"/>
    <property type="match status" value="1"/>
</dbReference>
<sequence>MFRKLRNKFLMLNMSMTSLVMIAAFATVYFITYNSIHSEIQNKLNARSEMQLEIKGNDLPDHPEKEGTMSHAQYFSSDDPPSFHIEVDGNGKILNINSFMDLPDEVYEKAAETAWKNKGKNPTITLGGKQWQYAVTQVTKHVMEGNGQEYTVVEDKYQIVFLDVTASRQTLFRLLTTLIFVGFMMLFVIFIISLYFANRAIKPIAEAWEKQKQFVADASHELKTPLSIINANYDALLANQEETIKSQLKWLGYIRIGTDRMTKLVNDLLSLAKIEDIHSETGKMPFNISTAIHDVMLSMEAVMMEKGIHLSPSIEPDIIVKSDSEKVKQAVTILFDNAIKYTNEKGQIGVSLIKSKRQVIFSIRNSGKGIAKQDLPKVFDRFYRADPSRAHEGGGYGLGLSIVKTILDRLGGEIHATSEEDGFTTFTFTLGGIEPPNPPRKS</sequence>
<dbReference type="GO" id="GO:0016036">
    <property type="term" value="P:cellular response to phosphate starvation"/>
    <property type="evidence" value="ECO:0007669"/>
    <property type="project" value="TreeGrafter"/>
</dbReference>
<dbReference type="InterPro" id="IPR036890">
    <property type="entry name" value="HATPase_C_sf"/>
</dbReference>
<gene>
    <name evidence="11" type="ORF">DCMF_10565</name>
</gene>
<dbReference type="OrthoDB" id="112712at2"/>
<dbReference type="KEGG" id="fwa:DCMF_10565"/>
<organism evidence="11 12">
    <name type="scientific">Formimonas warabiya</name>
    <dbReference type="NCBI Taxonomy" id="1761012"/>
    <lineage>
        <taxon>Bacteria</taxon>
        <taxon>Bacillati</taxon>
        <taxon>Bacillota</taxon>
        <taxon>Clostridia</taxon>
        <taxon>Eubacteriales</taxon>
        <taxon>Peptococcaceae</taxon>
        <taxon>Candidatus Formimonas</taxon>
    </lineage>
</organism>
<evidence type="ECO:0000256" key="9">
    <source>
        <dbReference type="SAM" id="Phobius"/>
    </source>
</evidence>
<dbReference type="CDD" id="cd00082">
    <property type="entry name" value="HisKA"/>
    <property type="match status" value="1"/>
</dbReference>
<keyword evidence="5" id="KW-0808">Transferase</keyword>
<keyword evidence="4" id="KW-0597">Phosphoprotein</keyword>
<keyword evidence="6 11" id="KW-0418">Kinase</keyword>
<dbReference type="SUPFAM" id="SSF47384">
    <property type="entry name" value="Homodimeric domain of signal transducing histidine kinase"/>
    <property type="match status" value="1"/>
</dbReference>
<reference evidence="11 12" key="1">
    <citation type="submission" date="2016-10" db="EMBL/GenBank/DDBJ databases">
        <title>Complete Genome Sequence of Peptococcaceae strain DCMF.</title>
        <authorList>
            <person name="Edwards R.J."/>
            <person name="Holland S.I."/>
            <person name="Deshpande N.P."/>
            <person name="Wong Y.K."/>
            <person name="Ertan H."/>
            <person name="Manefield M."/>
            <person name="Russell T.L."/>
            <person name="Lee M.J."/>
        </authorList>
    </citation>
    <scope>NUCLEOTIDE SEQUENCE [LARGE SCALE GENOMIC DNA]</scope>
    <source>
        <strain evidence="11 12">DCMF</strain>
    </source>
</reference>
<evidence type="ECO:0000256" key="5">
    <source>
        <dbReference type="ARBA" id="ARBA00022679"/>
    </source>
</evidence>
<dbReference type="SMART" id="SM00387">
    <property type="entry name" value="HATPase_c"/>
    <property type="match status" value="1"/>
</dbReference>
<dbReference type="GO" id="GO:0000155">
    <property type="term" value="F:phosphorelay sensor kinase activity"/>
    <property type="evidence" value="ECO:0007669"/>
    <property type="project" value="InterPro"/>
</dbReference>
<dbReference type="PROSITE" id="PS50109">
    <property type="entry name" value="HIS_KIN"/>
    <property type="match status" value="1"/>
</dbReference>
<keyword evidence="7" id="KW-0902">Two-component regulatory system</keyword>
<dbReference type="PANTHER" id="PTHR45453:SF1">
    <property type="entry name" value="PHOSPHATE REGULON SENSOR PROTEIN PHOR"/>
    <property type="match status" value="1"/>
</dbReference>